<dbReference type="InterPro" id="IPR008271">
    <property type="entry name" value="Ser/Thr_kinase_AS"/>
</dbReference>
<dbReference type="PANTHER" id="PTHR24346:SF102">
    <property type="entry name" value="TESTIS-SPECIFIC SERINE_THREONINE-PROTEIN KINASE 1"/>
    <property type="match status" value="1"/>
</dbReference>
<dbReference type="InterPro" id="IPR011009">
    <property type="entry name" value="Kinase-like_dom_sf"/>
</dbReference>
<dbReference type="Pfam" id="PF00069">
    <property type="entry name" value="Pkinase"/>
    <property type="match status" value="1"/>
</dbReference>
<evidence type="ECO:0000313" key="15">
    <source>
        <dbReference type="EMBL" id="KAF0770267.1"/>
    </source>
</evidence>
<comment type="cofactor">
    <cofactor evidence="1">
        <name>Mg(2+)</name>
        <dbReference type="ChEBI" id="CHEBI:18420"/>
    </cofactor>
</comment>
<organism evidence="15 16">
    <name type="scientific">Aphis craccivora</name>
    <name type="common">Cowpea aphid</name>
    <dbReference type="NCBI Taxonomy" id="307492"/>
    <lineage>
        <taxon>Eukaryota</taxon>
        <taxon>Metazoa</taxon>
        <taxon>Ecdysozoa</taxon>
        <taxon>Arthropoda</taxon>
        <taxon>Hexapoda</taxon>
        <taxon>Insecta</taxon>
        <taxon>Pterygota</taxon>
        <taxon>Neoptera</taxon>
        <taxon>Paraneoptera</taxon>
        <taxon>Hemiptera</taxon>
        <taxon>Sternorrhyncha</taxon>
        <taxon>Aphidomorpha</taxon>
        <taxon>Aphidoidea</taxon>
        <taxon>Aphididae</taxon>
        <taxon>Aphidini</taxon>
        <taxon>Aphis</taxon>
        <taxon>Aphis</taxon>
    </lineage>
</organism>
<evidence type="ECO:0000256" key="2">
    <source>
        <dbReference type="ARBA" id="ARBA00022473"/>
    </source>
</evidence>
<evidence type="ECO:0000256" key="8">
    <source>
        <dbReference type="ARBA" id="ARBA00022842"/>
    </source>
</evidence>
<keyword evidence="12" id="KW-0723">Serine/threonine-protein kinase</keyword>
<dbReference type="GO" id="GO:0005737">
    <property type="term" value="C:cytoplasm"/>
    <property type="evidence" value="ECO:0007669"/>
    <property type="project" value="TreeGrafter"/>
</dbReference>
<evidence type="ECO:0000256" key="5">
    <source>
        <dbReference type="ARBA" id="ARBA00022741"/>
    </source>
</evidence>
<keyword evidence="3" id="KW-0597">Phosphoprotein</keyword>
<comment type="similarity">
    <text evidence="12">Belongs to the protein kinase superfamily.</text>
</comment>
<reference evidence="15 16" key="1">
    <citation type="submission" date="2019-08" db="EMBL/GenBank/DDBJ databases">
        <title>Whole genome of Aphis craccivora.</title>
        <authorList>
            <person name="Voronova N.V."/>
            <person name="Shulinski R.S."/>
            <person name="Bandarenka Y.V."/>
            <person name="Zhorov D.G."/>
            <person name="Warner D."/>
        </authorList>
    </citation>
    <scope>NUCLEOTIDE SEQUENCE [LARGE SCALE GENOMIC DNA]</scope>
    <source>
        <strain evidence="15">180601</strain>
        <tissue evidence="15">Whole Body</tissue>
    </source>
</reference>
<dbReference type="PROSITE" id="PS50011">
    <property type="entry name" value="PROTEIN_KINASE_DOM"/>
    <property type="match status" value="1"/>
</dbReference>
<dbReference type="PROSITE" id="PS00108">
    <property type="entry name" value="PROTEIN_KINASE_ST"/>
    <property type="match status" value="1"/>
</dbReference>
<keyword evidence="16" id="KW-1185">Reference proteome</keyword>
<keyword evidence="15" id="KW-0418">Kinase</keyword>
<keyword evidence="4" id="KW-0479">Metal-binding</keyword>
<comment type="caution">
    <text evidence="15">The sequence shown here is derived from an EMBL/GenBank/DDBJ whole genome shotgun (WGS) entry which is preliminary data.</text>
</comment>
<evidence type="ECO:0000256" key="13">
    <source>
        <dbReference type="SAM" id="MobiDB-lite"/>
    </source>
</evidence>
<dbReference type="FunFam" id="1.10.510.10:FF:000658">
    <property type="entry name" value="Protein CBG12184"/>
    <property type="match status" value="1"/>
</dbReference>
<feature type="compositionally biased region" description="Low complexity" evidence="13">
    <location>
        <begin position="1"/>
        <end position="10"/>
    </location>
</feature>
<feature type="binding site" evidence="11">
    <location>
        <position position="145"/>
    </location>
    <ligand>
        <name>ATP</name>
        <dbReference type="ChEBI" id="CHEBI:30616"/>
    </ligand>
</feature>
<feature type="compositionally biased region" description="Basic residues" evidence="13">
    <location>
        <begin position="11"/>
        <end position="25"/>
    </location>
</feature>
<evidence type="ECO:0000313" key="16">
    <source>
        <dbReference type="Proteomes" id="UP000478052"/>
    </source>
</evidence>
<protein>
    <submittedName>
        <fullName evidence="15">Testis-specific serine/threonine-protein kinase 3-like</fullName>
    </submittedName>
</protein>
<keyword evidence="5 11" id="KW-0547">Nucleotide-binding</keyword>
<sequence length="399" mass="45893">MNGHQQYQHQQQHHNRQQHHHHHHQQQQQRLLEQHQRLLEQQQRCLPQQCSRRPSAAASATAAVVSSNPAAAVLRPAQPPPSSPSKHRPRIVHLDDELALSAALTADGYRLGSTVGHGSYSKVRIAYRTVPVTATKSSTARVACKVINKRRDSGTSSYVRKFLPRELDVLRTVRHPNVVRTHRIYVTPNTVHVFMDYCEIGDLLSHLQHVKSIPQWQAHTFFRAHDFFHDRARHAHRRQICEAVDYLHQKNISHRDIKCENVLLESMRTVKLTDFGFARLCADERGRRLMSQTYCGSSSYAAPEVLQGIPYDPISYDMWALGVVLYVMLSDAMPFPHSNRQQIVANQIAKKFSRPKKPVSREALKLISIILEPDVNKRATMNQVKHHPWVKQQNPYHTH</sequence>
<dbReference type="GO" id="GO:0030154">
    <property type="term" value="P:cell differentiation"/>
    <property type="evidence" value="ECO:0007669"/>
    <property type="project" value="UniProtKB-KW"/>
</dbReference>
<evidence type="ECO:0000256" key="3">
    <source>
        <dbReference type="ARBA" id="ARBA00022553"/>
    </source>
</evidence>
<evidence type="ECO:0000256" key="4">
    <source>
        <dbReference type="ARBA" id="ARBA00022723"/>
    </source>
</evidence>
<keyword evidence="15" id="KW-0808">Transferase</keyword>
<dbReference type="SMART" id="SM00220">
    <property type="entry name" value="S_TKc"/>
    <property type="match status" value="1"/>
</dbReference>
<keyword evidence="10" id="KW-0744">Spermatogenesis</keyword>
<dbReference type="OrthoDB" id="541276at2759"/>
<keyword evidence="8" id="KW-0460">Magnesium</keyword>
<evidence type="ECO:0000256" key="6">
    <source>
        <dbReference type="ARBA" id="ARBA00022782"/>
    </source>
</evidence>
<keyword evidence="9" id="KW-0832">Ubl conjugation</keyword>
<keyword evidence="7 11" id="KW-0067">ATP-binding</keyword>
<proteinExistence type="inferred from homology"/>
<dbReference type="AlphaFoldDB" id="A0A6G0ZGP4"/>
<dbReference type="GO" id="GO:0007283">
    <property type="term" value="P:spermatogenesis"/>
    <property type="evidence" value="ECO:0007669"/>
    <property type="project" value="UniProtKB-KW"/>
</dbReference>
<evidence type="ECO:0000256" key="9">
    <source>
        <dbReference type="ARBA" id="ARBA00022843"/>
    </source>
</evidence>
<accession>A0A6G0ZGP4</accession>
<dbReference type="GO" id="GO:0005524">
    <property type="term" value="F:ATP binding"/>
    <property type="evidence" value="ECO:0007669"/>
    <property type="project" value="UniProtKB-UniRule"/>
</dbReference>
<dbReference type="InterPro" id="IPR000719">
    <property type="entry name" value="Prot_kinase_dom"/>
</dbReference>
<keyword evidence="6" id="KW-0221">Differentiation</keyword>
<dbReference type="PROSITE" id="PS00107">
    <property type="entry name" value="PROTEIN_KINASE_ATP"/>
    <property type="match status" value="1"/>
</dbReference>
<dbReference type="Gene3D" id="1.10.510.10">
    <property type="entry name" value="Transferase(Phosphotransferase) domain 1"/>
    <property type="match status" value="1"/>
</dbReference>
<evidence type="ECO:0000256" key="10">
    <source>
        <dbReference type="ARBA" id="ARBA00022871"/>
    </source>
</evidence>
<evidence type="ECO:0000256" key="12">
    <source>
        <dbReference type="RuleBase" id="RU000304"/>
    </source>
</evidence>
<keyword evidence="2" id="KW-0217">Developmental protein</keyword>
<dbReference type="EMBL" id="VUJU01000458">
    <property type="protein sequence ID" value="KAF0770267.1"/>
    <property type="molecule type" value="Genomic_DNA"/>
</dbReference>
<dbReference type="GO" id="GO:0000226">
    <property type="term" value="P:microtubule cytoskeleton organization"/>
    <property type="evidence" value="ECO:0007669"/>
    <property type="project" value="TreeGrafter"/>
</dbReference>
<evidence type="ECO:0000256" key="1">
    <source>
        <dbReference type="ARBA" id="ARBA00001946"/>
    </source>
</evidence>
<dbReference type="GO" id="GO:0035556">
    <property type="term" value="P:intracellular signal transduction"/>
    <property type="evidence" value="ECO:0007669"/>
    <property type="project" value="TreeGrafter"/>
</dbReference>
<feature type="region of interest" description="Disordered" evidence="13">
    <location>
        <begin position="1"/>
        <end position="31"/>
    </location>
</feature>
<dbReference type="PANTHER" id="PTHR24346">
    <property type="entry name" value="MAP/MICROTUBULE AFFINITY-REGULATING KINASE"/>
    <property type="match status" value="1"/>
</dbReference>
<gene>
    <name evidence="15" type="ORF">FWK35_00004354</name>
</gene>
<name>A0A6G0ZGP4_APHCR</name>
<dbReference type="SUPFAM" id="SSF56112">
    <property type="entry name" value="Protein kinase-like (PK-like)"/>
    <property type="match status" value="1"/>
</dbReference>
<feature type="domain" description="Protein kinase" evidence="14">
    <location>
        <begin position="109"/>
        <end position="390"/>
    </location>
</feature>
<dbReference type="GO" id="GO:0000287">
    <property type="term" value="F:magnesium ion binding"/>
    <property type="evidence" value="ECO:0007669"/>
    <property type="project" value="UniProtKB-ARBA"/>
</dbReference>
<evidence type="ECO:0000256" key="7">
    <source>
        <dbReference type="ARBA" id="ARBA00022840"/>
    </source>
</evidence>
<dbReference type="GO" id="GO:0050321">
    <property type="term" value="F:tau-protein kinase activity"/>
    <property type="evidence" value="ECO:0007669"/>
    <property type="project" value="TreeGrafter"/>
</dbReference>
<dbReference type="Proteomes" id="UP000478052">
    <property type="component" value="Unassembled WGS sequence"/>
</dbReference>
<evidence type="ECO:0000259" key="14">
    <source>
        <dbReference type="PROSITE" id="PS50011"/>
    </source>
</evidence>
<dbReference type="InterPro" id="IPR017441">
    <property type="entry name" value="Protein_kinase_ATP_BS"/>
</dbReference>
<evidence type="ECO:0000256" key="11">
    <source>
        <dbReference type="PROSITE-ProRule" id="PRU10141"/>
    </source>
</evidence>